<dbReference type="Proteomes" id="UP000290365">
    <property type="component" value="Chromosome"/>
</dbReference>
<name>A0A4P6JXQ8_KTERU</name>
<accession>A0A4P6JXQ8</accession>
<evidence type="ECO:0008006" key="3">
    <source>
        <dbReference type="Google" id="ProtNLM"/>
    </source>
</evidence>
<dbReference type="OrthoDB" id="156618at2"/>
<gene>
    <name evidence="1" type="ORF">EPA93_29030</name>
</gene>
<dbReference type="EMBL" id="CP035758">
    <property type="protein sequence ID" value="QBD79806.1"/>
    <property type="molecule type" value="Genomic_DNA"/>
</dbReference>
<evidence type="ECO:0000313" key="1">
    <source>
        <dbReference type="EMBL" id="QBD79806.1"/>
    </source>
</evidence>
<evidence type="ECO:0000313" key="2">
    <source>
        <dbReference type="Proteomes" id="UP000290365"/>
    </source>
</evidence>
<dbReference type="KEGG" id="kbs:EPA93_29030"/>
<dbReference type="RefSeq" id="WP_129890872.1">
    <property type="nucleotide sequence ID" value="NZ_CP035758.1"/>
</dbReference>
<keyword evidence="2" id="KW-1185">Reference proteome</keyword>
<dbReference type="AlphaFoldDB" id="A0A4P6JXQ8"/>
<organism evidence="1 2">
    <name type="scientific">Ktedonosporobacter rubrisoli</name>
    <dbReference type="NCBI Taxonomy" id="2509675"/>
    <lineage>
        <taxon>Bacteria</taxon>
        <taxon>Bacillati</taxon>
        <taxon>Chloroflexota</taxon>
        <taxon>Ktedonobacteria</taxon>
        <taxon>Ktedonobacterales</taxon>
        <taxon>Ktedonosporobacteraceae</taxon>
        <taxon>Ktedonosporobacter</taxon>
    </lineage>
</organism>
<sequence>MYFAIDIDGTIAWRDTPTVARLCNERLQLGIAPERLADPELLYTDFLQFAEVQAYRESVSPEQFRGEFGWIDLDPQALLAKRTMNGAIPAIERLASLGSVAYYTARYSPRWPEKSEAMAQATRQWLKNCGFPGADQVVFCDGPADKLHRLAALIEEEPQQVVFIDDLYEKIVKAFLKLSEQQIALTRDYLTLVAFEPEALPEQSHGLRIVELQSWRHIDKLTELLDKPRKDACYDNDTVQIMDSRR</sequence>
<proteinExistence type="predicted"/>
<protein>
    <recommendedName>
        <fullName evidence="3">HAD family hydrolase</fullName>
    </recommendedName>
</protein>
<reference evidence="1 2" key="1">
    <citation type="submission" date="2019-01" db="EMBL/GenBank/DDBJ databases">
        <title>Ktedonosporobacter rubrisoli SCAWS-G2.</title>
        <authorList>
            <person name="Huang Y."/>
            <person name="Yan B."/>
        </authorList>
    </citation>
    <scope>NUCLEOTIDE SEQUENCE [LARGE SCALE GENOMIC DNA]</scope>
    <source>
        <strain evidence="1 2">SCAWS-G2</strain>
    </source>
</reference>